<proteinExistence type="predicted"/>
<gene>
    <name evidence="5" type="ORF">ABI908_06845</name>
    <name evidence="4" type="ORF">DK843_21225</name>
</gene>
<dbReference type="Proteomes" id="UP000252038">
    <property type="component" value="Chromosome"/>
</dbReference>
<evidence type="ECO:0000313" key="7">
    <source>
        <dbReference type="Proteomes" id="UP001462502"/>
    </source>
</evidence>
<reference evidence="4 6" key="1">
    <citation type="submission" date="2018-05" db="EMBL/GenBank/DDBJ databases">
        <title>Genome sequencing, assembly and analysis of the novel insecticidal bacterium, Chromobacterium phragmitis.</title>
        <authorList>
            <person name="Sparks M.E."/>
            <person name="Blackburn M.B."/>
            <person name="Gundersen-Rindal D.E."/>
        </authorList>
    </citation>
    <scope>NUCLEOTIDE SEQUENCE [LARGE SCALE GENOMIC DNA]</scope>
    <source>
        <strain evidence="4">IIBBL 274-1</strain>
    </source>
</reference>
<keyword evidence="7" id="KW-1185">Reference proteome</keyword>
<protein>
    <submittedName>
        <fullName evidence="4">HlyD family secretion protein</fullName>
    </submittedName>
</protein>
<evidence type="ECO:0000259" key="3">
    <source>
        <dbReference type="Pfam" id="PF25917"/>
    </source>
</evidence>
<dbReference type="PANTHER" id="PTHR30386">
    <property type="entry name" value="MEMBRANE FUSION SUBUNIT OF EMRAB-TOLC MULTIDRUG EFFLUX PUMP"/>
    <property type="match status" value="1"/>
</dbReference>
<name>A0A344UMU1_9NEIS</name>
<sequence>MLEIILGGYAFLVWLIFIKLKWLPWNIQTQVGAATGALALAASIIFTINVVTPSSNDVRAINYVSEIVPRVSGTVTRVAVEGNTPVKKGEVLLEIDDTPYRLRVRELKAKLADATASAKTLWQDLDSAKSGAIAAQAQLDLMKKRLSEAQALARTGAGNQYDVENFRAEVKKAESSLATAQSSQAKAQIRLEAKVGPDLASVAQIKAQLDAAQYDLDSTIIRAPSDGYAVNVAVRPGNYLVSMPFRPALSFVEQEQRILAFFDQNELRYVQPGDKAEIAFKTLPGKLVYAKVESIVWANGQGQLLQSGQVPNAPPEMAPPPLAQKYAVRLLPVRQDGGGPIFIPMGARGGGAVYTDKLAPLHLLRMVMIRAQSLLNYLVLKLH</sequence>
<feature type="coiled-coil region" evidence="1">
    <location>
        <begin position="132"/>
        <end position="183"/>
    </location>
</feature>
<dbReference type="InterPro" id="IPR050739">
    <property type="entry name" value="MFP"/>
</dbReference>
<evidence type="ECO:0000313" key="4">
    <source>
        <dbReference type="EMBL" id="AXE36589.1"/>
    </source>
</evidence>
<feature type="transmembrane region" description="Helical" evidence="2">
    <location>
        <begin position="31"/>
        <end position="51"/>
    </location>
</feature>
<organism evidence="4 6">
    <name type="scientific">Chromobacterium phragmitis</name>
    <dbReference type="NCBI Taxonomy" id="2202141"/>
    <lineage>
        <taxon>Bacteria</taxon>
        <taxon>Pseudomonadati</taxon>
        <taxon>Pseudomonadota</taxon>
        <taxon>Betaproteobacteria</taxon>
        <taxon>Neisseriales</taxon>
        <taxon>Chromobacteriaceae</taxon>
        <taxon>Chromobacterium</taxon>
    </lineage>
</organism>
<dbReference type="Gene3D" id="1.20.1600.10">
    <property type="entry name" value="Outer membrane efflux proteins (OEP)"/>
    <property type="match status" value="1"/>
</dbReference>
<dbReference type="EMBL" id="JBDXMI010000001">
    <property type="protein sequence ID" value="MEO9383836.1"/>
    <property type="molecule type" value="Genomic_DNA"/>
</dbReference>
<dbReference type="Proteomes" id="UP001462502">
    <property type="component" value="Unassembled WGS sequence"/>
</dbReference>
<dbReference type="KEGG" id="chrb:DK843_21225"/>
<evidence type="ECO:0000256" key="1">
    <source>
        <dbReference type="SAM" id="Coils"/>
    </source>
</evidence>
<accession>A0A344UMU1</accession>
<keyword evidence="2" id="KW-1133">Transmembrane helix</keyword>
<reference evidence="5 7" key="2">
    <citation type="submission" date="2024-05" db="EMBL/GenBank/DDBJ databases">
        <authorList>
            <person name="De Oliveira J.P."/>
            <person name="Noriler S.A."/>
            <person name="De Oliveira A.G."/>
            <person name="Sipoli D.S."/>
        </authorList>
    </citation>
    <scope>NUCLEOTIDE SEQUENCE [LARGE SCALE GENOMIC DNA]</scope>
    <source>
        <strain evidence="5 7">LABIM192</strain>
    </source>
</reference>
<dbReference type="RefSeq" id="WP_114074269.1">
    <property type="nucleotide sequence ID" value="NZ_CP029554.1"/>
</dbReference>
<feature type="domain" description="Multidrug resistance protein MdtA-like barrel-sandwich hybrid" evidence="3">
    <location>
        <begin position="65"/>
        <end position="241"/>
    </location>
</feature>
<dbReference type="EMBL" id="CP029554">
    <property type="protein sequence ID" value="AXE36589.1"/>
    <property type="molecule type" value="Genomic_DNA"/>
</dbReference>
<dbReference type="Pfam" id="PF25917">
    <property type="entry name" value="BSH_RND"/>
    <property type="match status" value="1"/>
</dbReference>
<dbReference type="Gene3D" id="2.40.50.100">
    <property type="match status" value="1"/>
</dbReference>
<dbReference type="Gene3D" id="2.40.30.170">
    <property type="match status" value="1"/>
</dbReference>
<dbReference type="InterPro" id="IPR058625">
    <property type="entry name" value="MdtA-like_BSH"/>
</dbReference>
<dbReference type="AlphaFoldDB" id="A0A344UMU1"/>
<dbReference type="PANTHER" id="PTHR30386:SF18">
    <property type="entry name" value="INNER MEMBRANE PROTEIN YIAV-RELATED"/>
    <property type="match status" value="1"/>
</dbReference>
<evidence type="ECO:0000313" key="5">
    <source>
        <dbReference type="EMBL" id="MEO9383836.1"/>
    </source>
</evidence>
<keyword evidence="2" id="KW-0472">Membrane</keyword>
<keyword evidence="1" id="KW-0175">Coiled coil</keyword>
<evidence type="ECO:0000313" key="6">
    <source>
        <dbReference type="Proteomes" id="UP000252038"/>
    </source>
</evidence>
<feature type="transmembrane region" description="Helical" evidence="2">
    <location>
        <begin position="6"/>
        <end position="24"/>
    </location>
</feature>
<dbReference type="SUPFAM" id="SSF111369">
    <property type="entry name" value="HlyD-like secretion proteins"/>
    <property type="match status" value="2"/>
</dbReference>
<keyword evidence="2" id="KW-0812">Transmembrane</keyword>
<evidence type="ECO:0000256" key="2">
    <source>
        <dbReference type="SAM" id="Phobius"/>
    </source>
</evidence>